<proteinExistence type="predicted"/>
<comment type="caution">
    <text evidence="1">The sequence shown here is derived from an EMBL/GenBank/DDBJ whole genome shotgun (WGS) entry which is preliminary data.</text>
</comment>
<reference evidence="1 2" key="1">
    <citation type="submission" date="2020-06" db="EMBL/GenBank/DDBJ databases">
        <title>Frischella cerana isolated from Apis cerana gut homogenate.</title>
        <authorList>
            <person name="Wolter L.A."/>
            <person name="Suenami S."/>
            <person name="Miyazaki R."/>
        </authorList>
    </citation>
    <scope>NUCLEOTIDE SEQUENCE [LARGE SCALE GENOMIC DNA]</scope>
    <source>
        <strain evidence="1 2">Ac13</strain>
    </source>
</reference>
<dbReference type="Proteomes" id="UP000651208">
    <property type="component" value="Unassembled WGS sequence"/>
</dbReference>
<organism evidence="1 2">
    <name type="scientific">Frischella japonica</name>
    <dbReference type="NCBI Taxonomy" id="2741544"/>
    <lineage>
        <taxon>Bacteria</taxon>
        <taxon>Pseudomonadati</taxon>
        <taxon>Pseudomonadota</taxon>
        <taxon>Gammaproteobacteria</taxon>
        <taxon>Orbales</taxon>
        <taxon>Orbaceae</taxon>
        <taxon>Frischella</taxon>
    </lineage>
</organism>
<sequence length="64" mass="7559">MQKSLDMNLSSALEYELRKSFEIAVCKQLDSTYIEKDSNGNYVNDYVQNEWIKNINIFNFLSNE</sequence>
<evidence type="ECO:0000313" key="2">
    <source>
        <dbReference type="Proteomes" id="UP000651208"/>
    </source>
</evidence>
<dbReference type="EMBL" id="JABURY010000011">
    <property type="protein sequence ID" value="MBC9130701.1"/>
    <property type="molecule type" value="Genomic_DNA"/>
</dbReference>
<dbReference type="RefSeq" id="WP_187755159.1">
    <property type="nucleotide sequence ID" value="NZ_JABURY010000011.1"/>
</dbReference>
<evidence type="ECO:0000313" key="1">
    <source>
        <dbReference type="EMBL" id="MBC9130701.1"/>
    </source>
</evidence>
<keyword evidence="2" id="KW-1185">Reference proteome</keyword>
<accession>A0ABR7QWU6</accession>
<protein>
    <submittedName>
        <fullName evidence="1">Uncharacterized protein</fullName>
    </submittedName>
</protein>
<name>A0ABR7QWU6_9GAMM</name>
<gene>
    <name evidence="1" type="ORF">FcAc13_05185</name>
</gene>